<evidence type="ECO:0000256" key="3">
    <source>
        <dbReference type="ARBA" id="ARBA00022723"/>
    </source>
</evidence>
<feature type="transmembrane region" description="Helical" evidence="9">
    <location>
        <begin position="6"/>
        <end position="23"/>
    </location>
</feature>
<keyword evidence="7 8" id="KW-0349">Heme</keyword>
<accession>B3RFK1</accession>
<dbReference type="AlphaFoldDB" id="B3RFK1"/>
<dbReference type="PRINTS" id="PR00463">
    <property type="entry name" value="EP450I"/>
</dbReference>
<dbReference type="GO" id="GO:0005783">
    <property type="term" value="C:endoplasmic reticulum"/>
    <property type="evidence" value="ECO:0007669"/>
    <property type="project" value="TreeGrafter"/>
</dbReference>
<name>B3RFK1_PETHY</name>
<dbReference type="InterPro" id="IPR036396">
    <property type="entry name" value="Cyt_P450_sf"/>
</dbReference>
<proteinExistence type="evidence at transcript level"/>
<dbReference type="PANTHER" id="PTHR24286:SF350">
    <property type="entry name" value="ENT-KAURENOIC ACID OXIDASE 1-LIKE"/>
    <property type="match status" value="1"/>
</dbReference>
<keyword evidence="8 10" id="KW-0503">Monooxygenase</keyword>
<dbReference type="PROSITE" id="PS00086">
    <property type="entry name" value="CYTOCHROME_P450"/>
    <property type="match status" value="1"/>
</dbReference>
<keyword evidence="4 9" id="KW-1133">Transmembrane helix</keyword>
<dbReference type="GO" id="GO:0020037">
    <property type="term" value="F:heme binding"/>
    <property type="evidence" value="ECO:0007669"/>
    <property type="project" value="InterPro"/>
</dbReference>
<evidence type="ECO:0000256" key="2">
    <source>
        <dbReference type="ARBA" id="ARBA00022692"/>
    </source>
</evidence>
<dbReference type="InterPro" id="IPR002401">
    <property type="entry name" value="Cyt_P450_E_grp-I"/>
</dbReference>
<reference evidence="10" key="1">
    <citation type="journal article" date="2010" name="J. Biol. Chem.">
        <title>The cytochrome P450 CYP86A22 is a fatty acyl-CoA omega-hydroxylase essential for Estolide synthesis in the stigma of Petunia hybrida.</title>
        <authorList>
            <person name="Han J."/>
            <person name="Clement J.M."/>
            <person name="Li J."/>
            <person name="King A."/>
            <person name="Ng S."/>
            <person name="Jaworski J.G."/>
        </authorList>
    </citation>
    <scope>NUCLEOTIDE SEQUENCE</scope>
    <source>
        <tissue evidence="10">Developing stigma</tissue>
    </source>
</reference>
<dbReference type="InterPro" id="IPR017972">
    <property type="entry name" value="Cyt_P450_CS"/>
</dbReference>
<evidence type="ECO:0000256" key="4">
    <source>
        <dbReference type="ARBA" id="ARBA00022989"/>
    </source>
</evidence>
<dbReference type="Gene3D" id="1.10.630.10">
    <property type="entry name" value="Cytochrome P450"/>
    <property type="match status" value="1"/>
</dbReference>
<sequence length="482" mass="55170">MEYDSMFLYTALAVGILTIWSILKNGNGWFYTFKFSSNKCRLPPGDMGWPFFGNMLHFVKCLSNYDLASFVSYFVTRFGKGGLYKAYMFGKPTILVTSPELCRKVVMDDENFDLGFPQYILELLRKEPIGGTTNQEDKLARRLTTPIKSHGLVSFFFDFLSENVKTSFEKWSASEKPIELLAEMKKPTFAVLMRVLLGGEELVARELLDVIFKENNFRFAGLRSLPINIPGFAFHRAMKGRKEIIKVFERVINERKVLIAKDKTRAKSNILDIMLSTQDDDGKGLRDGNILKTLLWYTFSGYESVAKVATQTMMLLQNHPECLKKAKEEQEEIVKRRTSPNEGLNFSEIGQMKYVTNVINETLRLGSTETVLFRDARTDVNLNGYTIPEGWKCLALLGNFYKDPDTYVKPNEFIPSRWDDLEVKPASFLPFGVGLRMCPGANLVRLEVAVVLHYFLLNYRLEMLDPDSTPEKCLARFKKLSA</sequence>
<dbReference type="GO" id="GO:0016125">
    <property type="term" value="P:sterol metabolic process"/>
    <property type="evidence" value="ECO:0007669"/>
    <property type="project" value="TreeGrafter"/>
</dbReference>
<comment type="subcellular location">
    <subcellularLocation>
        <location evidence="1">Membrane</location>
        <topology evidence="1">Single-pass membrane protein</topology>
    </subcellularLocation>
</comment>
<dbReference type="Pfam" id="PF00067">
    <property type="entry name" value="p450"/>
    <property type="match status" value="1"/>
</dbReference>
<dbReference type="GO" id="GO:0005506">
    <property type="term" value="F:iron ion binding"/>
    <property type="evidence" value="ECO:0007669"/>
    <property type="project" value="InterPro"/>
</dbReference>
<evidence type="ECO:0000256" key="5">
    <source>
        <dbReference type="ARBA" id="ARBA00023002"/>
    </source>
</evidence>
<dbReference type="PANTHER" id="PTHR24286">
    <property type="entry name" value="CYTOCHROME P450 26"/>
    <property type="match status" value="1"/>
</dbReference>
<feature type="binding site" description="axial binding residue" evidence="7">
    <location>
        <position position="438"/>
    </location>
    <ligand>
        <name>heme</name>
        <dbReference type="ChEBI" id="CHEBI:30413"/>
    </ligand>
    <ligandPart>
        <name>Fe</name>
        <dbReference type="ChEBI" id="CHEBI:18248"/>
    </ligandPart>
</feature>
<keyword evidence="9" id="KW-0472">Membrane</keyword>
<dbReference type="PRINTS" id="PR00385">
    <property type="entry name" value="P450"/>
</dbReference>
<keyword evidence="5 8" id="KW-0560">Oxidoreductase</keyword>
<keyword evidence="3 7" id="KW-0479">Metal-binding</keyword>
<evidence type="ECO:0000256" key="7">
    <source>
        <dbReference type="PIRSR" id="PIRSR602401-1"/>
    </source>
</evidence>
<protein>
    <submittedName>
        <fullName evidence="10">Cytochrome P450 monooxygenase</fullName>
    </submittedName>
</protein>
<dbReference type="GO" id="GO:0051777">
    <property type="term" value="F:ent-kaurenoic acid monooxygenase activity"/>
    <property type="evidence" value="ECO:0007669"/>
    <property type="project" value="TreeGrafter"/>
</dbReference>
<gene>
    <name evidence="10" type="primary">CYP88C1</name>
</gene>
<dbReference type="EMBL" id="DQ099543">
    <property type="protein sequence ID" value="AAZ39647.1"/>
    <property type="molecule type" value="mRNA"/>
</dbReference>
<organism evidence="10">
    <name type="scientific">Petunia hybrida</name>
    <name type="common">Petunia</name>
    <dbReference type="NCBI Taxonomy" id="4102"/>
    <lineage>
        <taxon>Eukaryota</taxon>
        <taxon>Viridiplantae</taxon>
        <taxon>Streptophyta</taxon>
        <taxon>Embryophyta</taxon>
        <taxon>Tracheophyta</taxon>
        <taxon>Spermatophyta</taxon>
        <taxon>Magnoliopsida</taxon>
        <taxon>eudicotyledons</taxon>
        <taxon>Gunneridae</taxon>
        <taxon>Pentapetalae</taxon>
        <taxon>asterids</taxon>
        <taxon>lamiids</taxon>
        <taxon>Solanales</taxon>
        <taxon>Solanaceae</taxon>
        <taxon>Petunioideae</taxon>
        <taxon>Petunia</taxon>
    </lineage>
</organism>
<dbReference type="SUPFAM" id="SSF48264">
    <property type="entry name" value="Cytochrome P450"/>
    <property type="match status" value="1"/>
</dbReference>
<evidence type="ECO:0000256" key="6">
    <source>
        <dbReference type="ARBA" id="ARBA00023004"/>
    </source>
</evidence>
<comment type="cofactor">
    <cofactor evidence="7">
        <name>heme</name>
        <dbReference type="ChEBI" id="CHEBI:30413"/>
    </cofactor>
</comment>
<evidence type="ECO:0000256" key="1">
    <source>
        <dbReference type="ARBA" id="ARBA00004167"/>
    </source>
</evidence>
<dbReference type="GO" id="GO:0010268">
    <property type="term" value="P:brassinosteroid homeostasis"/>
    <property type="evidence" value="ECO:0007669"/>
    <property type="project" value="TreeGrafter"/>
</dbReference>
<evidence type="ECO:0000313" key="10">
    <source>
        <dbReference type="EMBL" id="AAZ39647.1"/>
    </source>
</evidence>
<keyword evidence="2 9" id="KW-0812">Transmembrane</keyword>
<comment type="similarity">
    <text evidence="8">Belongs to the cytochrome P450 family.</text>
</comment>
<dbReference type="GO" id="GO:0016132">
    <property type="term" value="P:brassinosteroid biosynthetic process"/>
    <property type="evidence" value="ECO:0007669"/>
    <property type="project" value="TreeGrafter"/>
</dbReference>
<evidence type="ECO:0000256" key="9">
    <source>
        <dbReference type="SAM" id="Phobius"/>
    </source>
</evidence>
<dbReference type="InterPro" id="IPR001128">
    <property type="entry name" value="Cyt_P450"/>
</dbReference>
<keyword evidence="6 7" id="KW-0408">Iron</keyword>
<dbReference type="GO" id="GO:0016020">
    <property type="term" value="C:membrane"/>
    <property type="evidence" value="ECO:0007669"/>
    <property type="project" value="UniProtKB-SubCell"/>
</dbReference>
<evidence type="ECO:0000256" key="8">
    <source>
        <dbReference type="RuleBase" id="RU000461"/>
    </source>
</evidence>